<dbReference type="EMBL" id="LJNI01000138">
    <property type="protein sequence ID" value="KPJ71146.1"/>
    <property type="molecule type" value="Genomic_DNA"/>
</dbReference>
<dbReference type="Proteomes" id="UP000051012">
    <property type="component" value="Unassembled WGS sequence"/>
</dbReference>
<organism evidence="2 3">
    <name type="scientific">candidate division TA06 bacterium DG_78</name>
    <dbReference type="NCBI Taxonomy" id="1703772"/>
    <lineage>
        <taxon>Bacteria</taxon>
        <taxon>Bacteria division TA06</taxon>
    </lineage>
</organism>
<dbReference type="InterPro" id="IPR025868">
    <property type="entry name" value="Zn_ribbon_dom_put"/>
</dbReference>
<proteinExistence type="predicted"/>
<evidence type="ECO:0000313" key="3">
    <source>
        <dbReference type="Proteomes" id="UP000051012"/>
    </source>
</evidence>
<evidence type="ECO:0000313" key="2">
    <source>
        <dbReference type="EMBL" id="KPJ71146.1"/>
    </source>
</evidence>
<comment type="caution">
    <text evidence="2">The sequence shown here is derived from an EMBL/GenBank/DDBJ whole genome shotgun (WGS) entry which is preliminary data.</text>
</comment>
<gene>
    <name evidence="2" type="ORF">AMJ52_08985</name>
</gene>
<name>A0A0S7Y991_UNCT6</name>
<evidence type="ECO:0000259" key="1">
    <source>
        <dbReference type="Pfam" id="PF12674"/>
    </source>
</evidence>
<protein>
    <recommendedName>
        <fullName evidence="1">Putative zinc ribbon domain-containing protein</fullName>
    </recommendedName>
</protein>
<dbReference type="Pfam" id="PF12674">
    <property type="entry name" value="Zn_ribbon_2"/>
    <property type="match status" value="1"/>
</dbReference>
<feature type="domain" description="Putative zinc ribbon" evidence="1">
    <location>
        <begin position="2"/>
        <end position="73"/>
    </location>
</feature>
<reference evidence="2 3" key="1">
    <citation type="journal article" date="2015" name="Microbiome">
        <title>Genomic resolution of linkages in carbon, nitrogen, and sulfur cycling among widespread estuary sediment bacteria.</title>
        <authorList>
            <person name="Baker B.J."/>
            <person name="Lazar C.S."/>
            <person name="Teske A.P."/>
            <person name="Dick G.J."/>
        </authorList>
    </citation>
    <scope>NUCLEOTIDE SEQUENCE [LARGE SCALE GENOMIC DNA]</scope>
    <source>
        <strain evidence="2">DG_78</strain>
    </source>
</reference>
<sequence>MSCGMLLGRPEDSPKGDTSQDYCKYCAGEDGTLRPFDEVFDTMTTFLKKIQALNEDAARRAAFAVLSKNPAWREYIKKYY</sequence>
<accession>A0A0S7Y991</accession>
<dbReference type="AlphaFoldDB" id="A0A0S7Y991"/>